<organism evidence="1 2">
    <name type="scientific">Funneliformis geosporum</name>
    <dbReference type="NCBI Taxonomy" id="1117311"/>
    <lineage>
        <taxon>Eukaryota</taxon>
        <taxon>Fungi</taxon>
        <taxon>Fungi incertae sedis</taxon>
        <taxon>Mucoromycota</taxon>
        <taxon>Glomeromycotina</taxon>
        <taxon>Glomeromycetes</taxon>
        <taxon>Glomerales</taxon>
        <taxon>Glomeraceae</taxon>
        <taxon>Funneliformis</taxon>
    </lineage>
</organism>
<keyword evidence="2" id="KW-1185">Reference proteome</keyword>
<feature type="non-terminal residue" evidence="1">
    <location>
        <position position="189"/>
    </location>
</feature>
<proteinExistence type="predicted"/>
<name>A0A9W4WYB4_9GLOM</name>
<evidence type="ECO:0000313" key="1">
    <source>
        <dbReference type="EMBL" id="CAI2172689.1"/>
    </source>
</evidence>
<evidence type="ECO:0000313" key="2">
    <source>
        <dbReference type="Proteomes" id="UP001153678"/>
    </source>
</evidence>
<comment type="caution">
    <text evidence="1">The sequence shown here is derived from an EMBL/GenBank/DDBJ whole genome shotgun (WGS) entry which is preliminary data.</text>
</comment>
<dbReference type="OrthoDB" id="2355419at2759"/>
<sequence length="189" mass="21692">HLSISLKWSVVNIKLLKLPSTPPTISRPALHLHNLKVVFKEYSDLQAVNVLDAPLKNGIIGMTAAWYQGWLEWFGLNQNQNDYYYIIDTHTALTVSDHFIDFEQQGFEVHKDFAVVYEAVFELNRILSRTQDLSPDEIMQIKIHVGLINDASINLDVEFYNVQTGHQHDDVKNILDLVVYLRQVVCSEG</sequence>
<gene>
    <name evidence="1" type="ORF">FWILDA_LOCUS5707</name>
</gene>
<reference evidence="1" key="1">
    <citation type="submission" date="2022-08" db="EMBL/GenBank/DDBJ databases">
        <authorList>
            <person name="Kallberg Y."/>
            <person name="Tangrot J."/>
            <person name="Rosling A."/>
        </authorList>
    </citation>
    <scope>NUCLEOTIDE SEQUENCE</scope>
    <source>
        <strain evidence="1">Wild A</strain>
    </source>
</reference>
<protein>
    <submittedName>
        <fullName evidence="1">18540_t:CDS:1</fullName>
    </submittedName>
</protein>
<dbReference type="Proteomes" id="UP001153678">
    <property type="component" value="Unassembled WGS sequence"/>
</dbReference>
<accession>A0A9W4WYB4</accession>
<dbReference type="AlphaFoldDB" id="A0A9W4WYB4"/>
<dbReference type="EMBL" id="CAMKVN010000968">
    <property type="protein sequence ID" value="CAI2172689.1"/>
    <property type="molecule type" value="Genomic_DNA"/>
</dbReference>